<gene>
    <name evidence="2" type="primary">NIPBL_4</name>
    <name evidence="2" type="ORF">CEXT_130951</name>
</gene>
<keyword evidence="3" id="KW-1185">Reference proteome</keyword>
<evidence type="ECO:0000313" key="2">
    <source>
        <dbReference type="EMBL" id="GIY26687.1"/>
    </source>
</evidence>
<accession>A0AAV4S1T3</accession>
<organism evidence="2 3">
    <name type="scientific">Caerostris extrusa</name>
    <name type="common">Bark spider</name>
    <name type="synonym">Caerostris bankana</name>
    <dbReference type="NCBI Taxonomy" id="172846"/>
    <lineage>
        <taxon>Eukaryota</taxon>
        <taxon>Metazoa</taxon>
        <taxon>Ecdysozoa</taxon>
        <taxon>Arthropoda</taxon>
        <taxon>Chelicerata</taxon>
        <taxon>Arachnida</taxon>
        <taxon>Araneae</taxon>
        <taxon>Araneomorphae</taxon>
        <taxon>Entelegynae</taxon>
        <taxon>Araneoidea</taxon>
        <taxon>Araneidae</taxon>
        <taxon>Caerostris</taxon>
    </lineage>
</organism>
<evidence type="ECO:0000256" key="1">
    <source>
        <dbReference type="SAM" id="Phobius"/>
    </source>
</evidence>
<keyword evidence="1" id="KW-0812">Transmembrane</keyword>
<proteinExistence type="predicted"/>
<comment type="caution">
    <text evidence="2">The sequence shown here is derived from an EMBL/GenBank/DDBJ whole genome shotgun (WGS) entry which is preliminary data.</text>
</comment>
<keyword evidence="1" id="KW-1133">Transmembrane helix</keyword>
<keyword evidence="1" id="KW-0472">Membrane</keyword>
<reference evidence="2 3" key="1">
    <citation type="submission" date="2021-06" db="EMBL/GenBank/DDBJ databases">
        <title>Caerostris extrusa draft genome.</title>
        <authorList>
            <person name="Kono N."/>
            <person name="Arakawa K."/>
        </authorList>
    </citation>
    <scope>NUCLEOTIDE SEQUENCE [LARGE SCALE GENOMIC DNA]</scope>
</reference>
<dbReference type="EMBL" id="BPLR01008722">
    <property type="protein sequence ID" value="GIY26687.1"/>
    <property type="molecule type" value="Genomic_DNA"/>
</dbReference>
<dbReference type="AlphaFoldDB" id="A0AAV4S1T3"/>
<name>A0AAV4S1T3_CAEEX</name>
<sequence>MVHGHQGRNVDHHVPPEQWLQRQCSNIPVHSQPHAFNATGIPPCQPRPPQGNNLNYFPYEHPSTPHGVRVVQNKLNVMPPKSPVAYSLYAHSGHHPMTLFIIMESLNKEQRILYPQVCMRVHKCIILHLSISILLMYLNIHLQYIHLAMVIVLMTSISQQ</sequence>
<dbReference type="Proteomes" id="UP001054945">
    <property type="component" value="Unassembled WGS sequence"/>
</dbReference>
<feature type="transmembrane region" description="Helical" evidence="1">
    <location>
        <begin position="125"/>
        <end position="154"/>
    </location>
</feature>
<evidence type="ECO:0000313" key="3">
    <source>
        <dbReference type="Proteomes" id="UP001054945"/>
    </source>
</evidence>
<protein>
    <submittedName>
        <fullName evidence="2">Nipped-B protein</fullName>
    </submittedName>
</protein>